<sequence>MVEPLFNVTVKCTYCENSFETSRVRPSFKKATHTDTDFCVHYKNVNPDFYVVRICPFCGFAATESFSDKWTSDQRADFGEKVASNWTMKEYGKERTWEDALQVYKLALLCAQIKNEKVRVIAGLLHHIAWLHRYKNNWEQEKRFLEFALGAYIGVYETESGSLNNAKLMFLMGELNRRLQRYNEAIKWFGRVINDRKIMDAGMIKASREQWVVTREDMLQAKLELPDEMRQA</sequence>
<reference evidence="1 2" key="1">
    <citation type="submission" date="2021-03" db="EMBL/GenBank/DDBJ databases">
        <title>Genomic Encyclopedia of Type Strains, Phase IV (KMG-IV): sequencing the most valuable type-strain genomes for metagenomic binning, comparative biology and taxonomic classification.</title>
        <authorList>
            <person name="Goeker M."/>
        </authorList>
    </citation>
    <scope>NUCLEOTIDE SEQUENCE [LARGE SCALE GENOMIC DNA]</scope>
    <source>
        <strain evidence="1 2">DSM 26048</strain>
    </source>
</reference>
<dbReference type="InterPro" id="IPR018708">
    <property type="entry name" value="DUF2225"/>
</dbReference>
<organism evidence="1 2">
    <name type="scientific">Paenibacillus eucommiae</name>
    <dbReference type="NCBI Taxonomy" id="1355755"/>
    <lineage>
        <taxon>Bacteria</taxon>
        <taxon>Bacillati</taxon>
        <taxon>Bacillota</taxon>
        <taxon>Bacilli</taxon>
        <taxon>Bacillales</taxon>
        <taxon>Paenibacillaceae</taxon>
        <taxon>Paenibacillus</taxon>
    </lineage>
</organism>
<proteinExistence type="predicted"/>
<accession>A0ABS4IZR4</accession>
<gene>
    <name evidence="1" type="ORF">J2Z66_004700</name>
</gene>
<dbReference type="SUPFAM" id="SSF48452">
    <property type="entry name" value="TPR-like"/>
    <property type="match status" value="1"/>
</dbReference>
<dbReference type="EMBL" id="JAGGLB010000016">
    <property type="protein sequence ID" value="MBP1993083.1"/>
    <property type="molecule type" value="Genomic_DNA"/>
</dbReference>
<dbReference type="RefSeq" id="WP_209974614.1">
    <property type="nucleotide sequence ID" value="NZ_JAGGLB010000016.1"/>
</dbReference>
<comment type="caution">
    <text evidence="1">The sequence shown here is derived from an EMBL/GenBank/DDBJ whole genome shotgun (WGS) entry which is preliminary data.</text>
</comment>
<evidence type="ECO:0000313" key="2">
    <source>
        <dbReference type="Proteomes" id="UP001519287"/>
    </source>
</evidence>
<name>A0ABS4IZR4_9BACL</name>
<protein>
    <submittedName>
        <fullName evidence="1">Uncharacterized protein (DUF2225 family)</fullName>
    </submittedName>
</protein>
<dbReference type="Pfam" id="PF09986">
    <property type="entry name" value="DUF2225"/>
    <property type="match status" value="1"/>
</dbReference>
<dbReference type="Gene3D" id="1.25.40.10">
    <property type="entry name" value="Tetratricopeptide repeat domain"/>
    <property type="match status" value="1"/>
</dbReference>
<dbReference type="Proteomes" id="UP001519287">
    <property type="component" value="Unassembled WGS sequence"/>
</dbReference>
<dbReference type="InterPro" id="IPR011990">
    <property type="entry name" value="TPR-like_helical_dom_sf"/>
</dbReference>
<keyword evidence="2" id="KW-1185">Reference proteome</keyword>
<evidence type="ECO:0000313" key="1">
    <source>
        <dbReference type="EMBL" id="MBP1993083.1"/>
    </source>
</evidence>